<dbReference type="SUPFAM" id="SSF51905">
    <property type="entry name" value="FAD/NAD(P)-binding domain"/>
    <property type="match status" value="2"/>
</dbReference>
<dbReference type="Pfam" id="PF14759">
    <property type="entry name" value="Reductase_C"/>
    <property type="match status" value="1"/>
</dbReference>
<feature type="domain" description="Reductase C-terminal" evidence="6">
    <location>
        <begin position="330"/>
        <end position="413"/>
    </location>
</feature>
<evidence type="ECO:0000256" key="4">
    <source>
        <dbReference type="ARBA" id="ARBA00023002"/>
    </source>
</evidence>
<evidence type="ECO:0000256" key="2">
    <source>
        <dbReference type="ARBA" id="ARBA00022630"/>
    </source>
</evidence>
<name>A0ABQ3UCR5_STRHY</name>
<evidence type="ECO:0000256" key="1">
    <source>
        <dbReference type="ARBA" id="ARBA00001974"/>
    </source>
</evidence>
<dbReference type="InterPro" id="IPR036188">
    <property type="entry name" value="FAD/NAD-bd_sf"/>
</dbReference>
<feature type="domain" description="FAD/NAD(P)-binding" evidence="5">
    <location>
        <begin position="11"/>
        <end position="311"/>
    </location>
</feature>
<reference evidence="7" key="1">
    <citation type="submission" date="2024-05" db="EMBL/GenBank/DDBJ databases">
        <title>Whole genome shotgun sequence of Streptomyces hygroscopicus NBRC 113678.</title>
        <authorList>
            <person name="Komaki H."/>
            <person name="Tamura T."/>
        </authorList>
    </citation>
    <scope>NUCLEOTIDE SEQUENCE</scope>
    <source>
        <strain evidence="7">N11-34</strain>
    </source>
</reference>
<organism evidence="7 8">
    <name type="scientific">Streptomyces hygroscopicus</name>
    <dbReference type="NCBI Taxonomy" id="1912"/>
    <lineage>
        <taxon>Bacteria</taxon>
        <taxon>Bacillati</taxon>
        <taxon>Actinomycetota</taxon>
        <taxon>Actinomycetes</taxon>
        <taxon>Kitasatosporales</taxon>
        <taxon>Streptomycetaceae</taxon>
        <taxon>Streptomyces</taxon>
        <taxon>Streptomyces violaceusniger group</taxon>
    </lineage>
</organism>
<protein>
    <submittedName>
        <fullName evidence="7">Ferredoxin reductase</fullName>
    </submittedName>
</protein>
<comment type="caution">
    <text evidence="7">The sequence shown here is derived from an EMBL/GenBank/DDBJ whole genome shotgun (WGS) entry which is preliminary data.</text>
</comment>
<keyword evidence="2" id="KW-0285">Flavoprotein</keyword>
<keyword evidence="4" id="KW-0560">Oxidoreductase</keyword>
<keyword evidence="3" id="KW-0274">FAD</keyword>
<dbReference type="EMBL" id="BNEK01000005">
    <property type="protein sequence ID" value="GHJ32961.1"/>
    <property type="molecule type" value="Genomic_DNA"/>
</dbReference>
<evidence type="ECO:0000313" key="8">
    <source>
        <dbReference type="Proteomes" id="UP001054854"/>
    </source>
</evidence>
<dbReference type="PANTHER" id="PTHR43557">
    <property type="entry name" value="APOPTOSIS-INDUCING FACTOR 1"/>
    <property type="match status" value="1"/>
</dbReference>
<dbReference type="Gene3D" id="3.30.390.30">
    <property type="match status" value="1"/>
</dbReference>
<dbReference type="InterPro" id="IPR016156">
    <property type="entry name" value="FAD/NAD-linked_Rdtase_dimer_sf"/>
</dbReference>
<dbReference type="InterPro" id="IPR023753">
    <property type="entry name" value="FAD/NAD-binding_dom"/>
</dbReference>
<proteinExistence type="predicted"/>
<dbReference type="PRINTS" id="PR00368">
    <property type="entry name" value="FADPNR"/>
</dbReference>
<evidence type="ECO:0000259" key="5">
    <source>
        <dbReference type="Pfam" id="PF07992"/>
    </source>
</evidence>
<dbReference type="Pfam" id="PF07992">
    <property type="entry name" value="Pyr_redox_2"/>
    <property type="match status" value="1"/>
</dbReference>
<comment type="cofactor">
    <cofactor evidence="1">
        <name>FAD</name>
        <dbReference type="ChEBI" id="CHEBI:57692"/>
    </cofactor>
</comment>
<dbReference type="Gene3D" id="3.50.50.60">
    <property type="entry name" value="FAD/NAD(P)-binding domain"/>
    <property type="match status" value="2"/>
</dbReference>
<sequence length="423" mass="44710">MYGIVSIVKHYDVVIVGAGHAGCAVATHLREYGFDGTILLIGDEPVLPYRRPPLSKARLTPHAGPEPLELYPASVYADRRIELLLGSRVEAADVHARCVELADGTQVGWRRLVLATGAAPLVPPLPGVELPQVHVLRDVQDAAGLAAAFGPRRRLVVVGGGWLGLEVAATARGFGTEVTVVEARSQVVARVAGAEVASFLERYHRSQGVVVRTGAQVQAINGMRQGRTAAVQLSDGTQLECDAVLLAVGASPRDALAGRAGLVCDGGIPVDMTGATAIADVYAIGDVTVRPVPQYGLRTRLESVHSANEQARHAAAAICGATPRRPETPWFWSDQFDLKIQIAGLRAEADTAVVRGEPRRPGFAVFHVRGDRLRAVEAVNAPREFALGRKLISEDVPVSASALADSAVPLRDAVVRTDTSPPG</sequence>
<evidence type="ECO:0000313" key="7">
    <source>
        <dbReference type="EMBL" id="GHJ32961.1"/>
    </source>
</evidence>
<dbReference type="InterPro" id="IPR050446">
    <property type="entry name" value="FAD-oxidoreductase/Apoptosis"/>
</dbReference>
<dbReference type="InterPro" id="IPR028202">
    <property type="entry name" value="Reductase_C"/>
</dbReference>
<accession>A0ABQ3UCR5</accession>
<dbReference type="SUPFAM" id="SSF55424">
    <property type="entry name" value="FAD/NAD-linked reductases, dimerisation (C-terminal) domain"/>
    <property type="match status" value="1"/>
</dbReference>
<dbReference type="PRINTS" id="PR00411">
    <property type="entry name" value="PNDRDTASEI"/>
</dbReference>
<dbReference type="PANTHER" id="PTHR43557:SF2">
    <property type="entry name" value="RIESKE DOMAIN-CONTAINING PROTEIN-RELATED"/>
    <property type="match status" value="1"/>
</dbReference>
<dbReference type="Proteomes" id="UP001054854">
    <property type="component" value="Unassembled WGS sequence"/>
</dbReference>
<evidence type="ECO:0000256" key="3">
    <source>
        <dbReference type="ARBA" id="ARBA00022827"/>
    </source>
</evidence>
<evidence type="ECO:0000259" key="6">
    <source>
        <dbReference type="Pfam" id="PF14759"/>
    </source>
</evidence>
<keyword evidence="8" id="KW-1185">Reference proteome</keyword>
<gene>
    <name evidence="7" type="ORF">TPA0910_73940</name>
</gene>